<evidence type="ECO:0000313" key="19">
    <source>
        <dbReference type="EMBL" id="KAJ5380918.1"/>
    </source>
</evidence>
<evidence type="ECO:0000256" key="11">
    <source>
        <dbReference type="ARBA" id="ARBA00023125"/>
    </source>
</evidence>
<feature type="compositionally biased region" description="Polar residues" evidence="16">
    <location>
        <begin position="186"/>
        <end position="204"/>
    </location>
</feature>
<comment type="cofactor">
    <cofactor evidence="1">
        <name>Mg(2+)</name>
        <dbReference type="ChEBI" id="CHEBI:18420"/>
    </cofactor>
</comment>
<dbReference type="GO" id="GO:0070987">
    <property type="term" value="P:error-free translesion synthesis"/>
    <property type="evidence" value="ECO:0007669"/>
    <property type="project" value="TreeGrafter"/>
</dbReference>
<feature type="compositionally biased region" description="Acidic residues" evidence="16">
    <location>
        <begin position="264"/>
        <end position="273"/>
    </location>
</feature>
<dbReference type="Pfam" id="PF14377">
    <property type="entry name" value="UBM"/>
    <property type="match status" value="2"/>
</dbReference>
<dbReference type="InterPro" id="IPR036775">
    <property type="entry name" value="DNA_pol_Y-fam_lit_finger_sf"/>
</dbReference>
<feature type="compositionally biased region" description="Polar residues" evidence="16">
    <location>
        <begin position="960"/>
        <end position="990"/>
    </location>
</feature>
<dbReference type="SMART" id="SM00292">
    <property type="entry name" value="BRCT"/>
    <property type="match status" value="1"/>
</dbReference>
<dbReference type="Gene3D" id="1.10.150.20">
    <property type="entry name" value="5' to 3' exonuclease, C-terminal subdomain"/>
    <property type="match status" value="1"/>
</dbReference>
<dbReference type="InterPro" id="IPR043128">
    <property type="entry name" value="Rev_trsase/Diguanyl_cyclase"/>
</dbReference>
<dbReference type="Gene3D" id="3.40.50.10190">
    <property type="entry name" value="BRCT domain"/>
    <property type="match status" value="1"/>
</dbReference>
<dbReference type="Gene3D" id="6.10.250.1630">
    <property type="match status" value="1"/>
</dbReference>
<dbReference type="InterPro" id="IPR031991">
    <property type="entry name" value="Rev1_C"/>
</dbReference>
<keyword evidence="20" id="KW-1185">Reference proteome</keyword>
<dbReference type="GeneID" id="81435454"/>
<evidence type="ECO:0000256" key="13">
    <source>
        <dbReference type="ARBA" id="ARBA00023242"/>
    </source>
</evidence>
<evidence type="ECO:0000256" key="7">
    <source>
        <dbReference type="ARBA" id="ARBA00022695"/>
    </source>
</evidence>
<accession>A0A9W9VG40</accession>
<dbReference type="Pfam" id="PF00817">
    <property type="entry name" value="IMS"/>
    <property type="match status" value="1"/>
</dbReference>
<comment type="subcellular location">
    <subcellularLocation>
        <location evidence="2">Nucleus</location>
    </subcellularLocation>
</comment>
<dbReference type="Gene3D" id="6.10.250.1490">
    <property type="match status" value="1"/>
</dbReference>
<reference evidence="19" key="2">
    <citation type="journal article" date="2023" name="IMA Fungus">
        <title>Comparative genomic study of the Penicillium genus elucidates a diverse pangenome and 15 lateral gene transfer events.</title>
        <authorList>
            <person name="Petersen C."/>
            <person name="Sorensen T."/>
            <person name="Nielsen M.R."/>
            <person name="Sondergaard T.E."/>
            <person name="Sorensen J.L."/>
            <person name="Fitzpatrick D.A."/>
            <person name="Frisvad J.C."/>
            <person name="Nielsen K.L."/>
        </authorList>
    </citation>
    <scope>NUCLEOTIDE SEQUENCE</scope>
    <source>
        <strain evidence="19">IBT 29864</strain>
    </source>
</reference>
<dbReference type="PANTHER" id="PTHR45990:SF1">
    <property type="entry name" value="DNA REPAIR PROTEIN REV1"/>
    <property type="match status" value="1"/>
</dbReference>
<dbReference type="GO" id="GO:0017125">
    <property type="term" value="F:deoxycytidyl transferase activity"/>
    <property type="evidence" value="ECO:0007669"/>
    <property type="project" value="TreeGrafter"/>
</dbReference>
<feature type="compositionally biased region" description="Low complexity" evidence="16">
    <location>
        <begin position="923"/>
        <end position="933"/>
    </location>
</feature>
<comment type="caution">
    <text evidence="19">The sequence shown here is derived from an EMBL/GenBank/DDBJ whole genome shotgun (WGS) entry which is preliminary data.</text>
</comment>
<feature type="compositionally biased region" description="Low complexity" evidence="16">
    <location>
        <begin position="1030"/>
        <end position="1039"/>
    </location>
</feature>
<feature type="compositionally biased region" description="Polar residues" evidence="16">
    <location>
        <begin position="1040"/>
        <end position="1052"/>
    </location>
</feature>
<dbReference type="RefSeq" id="XP_056558489.1">
    <property type="nucleotide sequence ID" value="XM_056696277.1"/>
</dbReference>
<dbReference type="OrthoDB" id="427711at2759"/>
<feature type="compositionally biased region" description="Polar residues" evidence="16">
    <location>
        <begin position="280"/>
        <end position="328"/>
    </location>
</feature>
<comment type="similarity">
    <text evidence="3">Belongs to the DNA polymerase type-Y family.</text>
</comment>
<evidence type="ECO:0000256" key="14">
    <source>
        <dbReference type="ARBA" id="ARBA00058985"/>
    </source>
</evidence>
<dbReference type="PROSITE" id="PS50172">
    <property type="entry name" value="BRCT"/>
    <property type="match status" value="1"/>
</dbReference>
<dbReference type="SUPFAM" id="SSF52113">
    <property type="entry name" value="BRCT domain"/>
    <property type="match status" value="1"/>
</dbReference>
<dbReference type="InterPro" id="IPR043502">
    <property type="entry name" value="DNA/RNA_pol_sf"/>
</dbReference>
<dbReference type="FunFam" id="3.30.70.270:FF:000040">
    <property type="entry name" value="DNA repair protein REV1"/>
    <property type="match status" value="1"/>
</dbReference>
<evidence type="ECO:0000256" key="9">
    <source>
        <dbReference type="ARBA" id="ARBA00022763"/>
    </source>
</evidence>
<feature type="region of interest" description="Disordered" evidence="16">
    <location>
        <begin position="212"/>
        <end position="328"/>
    </location>
</feature>
<dbReference type="Pfam" id="PF16589">
    <property type="entry name" value="BRCT_2"/>
    <property type="match status" value="1"/>
</dbReference>
<dbReference type="PANTHER" id="PTHR45990">
    <property type="entry name" value="DNA REPAIR PROTEIN REV1"/>
    <property type="match status" value="1"/>
</dbReference>
<dbReference type="Proteomes" id="UP001147782">
    <property type="component" value="Unassembled WGS sequence"/>
</dbReference>
<feature type="compositionally biased region" description="Low complexity" evidence="16">
    <location>
        <begin position="222"/>
        <end position="238"/>
    </location>
</feature>
<evidence type="ECO:0000256" key="12">
    <source>
        <dbReference type="ARBA" id="ARBA00023204"/>
    </source>
</evidence>
<evidence type="ECO:0000313" key="20">
    <source>
        <dbReference type="Proteomes" id="UP001147782"/>
    </source>
</evidence>
<feature type="region of interest" description="Disordered" evidence="16">
    <location>
        <begin position="1"/>
        <end position="39"/>
    </location>
</feature>
<dbReference type="GO" id="GO:0042276">
    <property type="term" value="P:error-prone translesion synthesis"/>
    <property type="evidence" value="ECO:0007669"/>
    <property type="project" value="TreeGrafter"/>
</dbReference>
<reference evidence="19" key="1">
    <citation type="submission" date="2022-11" db="EMBL/GenBank/DDBJ databases">
        <authorList>
            <person name="Petersen C."/>
        </authorList>
    </citation>
    <scope>NUCLEOTIDE SEQUENCE</scope>
    <source>
        <strain evidence="19">IBT 29864</strain>
    </source>
</reference>
<organism evidence="19 20">
    <name type="scientific">Penicillium cataractarum</name>
    <dbReference type="NCBI Taxonomy" id="2100454"/>
    <lineage>
        <taxon>Eukaryota</taxon>
        <taxon>Fungi</taxon>
        <taxon>Dikarya</taxon>
        <taxon>Ascomycota</taxon>
        <taxon>Pezizomycotina</taxon>
        <taxon>Eurotiomycetes</taxon>
        <taxon>Eurotiomycetidae</taxon>
        <taxon>Eurotiales</taxon>
        <taxon>Aspergillaceae</taxon>
        <taxon>Penicillium</taxon>
    </lineage>
</organism>
<proteinExistence type="inferred from homology"/>
<dbReference type="InterPro" id="IPR001126">
    <property type="entry name" value="UmuC"/>
</dbReference>
<dbReference type="Pfam" id="PF21999">
    <property type="entry name" value="IMS_HHH_1"/>
    <property type="match status" value="1"/>
</dbReference>
<dbReference type="CDD" id="cd01701">
    <property type="entry name" value="PolY_Rev1"/>
    <property type="match status" value="1"/>
</dbReference>
<keyword evidence="8" id="KW-0479">Metal-binding</keyword>
<evidence type="ECO:0000259" key="18">
    <source>
        <dbReference type="PROSITE" id="PS50173"/>
    </source>
</evidence>
<dbReference type="Gene3D" id="3.40.1170.60">
    <property type="match status" value="1"/>
</dbReference>
<feature type="compositionally biased region" description="Basic residues" evidence="16">
    <location>
        <begin position="937"/>
        <end position="952"/>
    </location>
</feature>
<dbReference type="CDD" id="cd17719">
    <property type="entry name" value="BRCT_Rev1"/>
    <property type="match status" value="1"/>
</dbReference>
<keyword evidence="7" id="KW-0548">Nucleotidyltransferase</keyword>
<dbReference type="InterPro" id="IPR001357">
    <property type="entry name" value="BRCT_dom"/>
</dbReference>
<evidence type="ECO:0000256" key="10">
    <source>
        <dbReference type="ARBA" id="ARBA00022842"/>
    </source>
</evidence>
<feature type="compositionally biased region" description="Polar residues" evidence="16">
    <location>
        <begin position="1"/>
        <end position="11"/>
    </location>
</feature>
<feature type="region of interest" description="Disordered" evidence="16">
    <location>
        <begin position="1026"/>
        <end position="1069"/>
    </location>
</feature>
<protein>
    <recommendedName>
        <fullName evidence="4">DNA repair protein REV1</fullName>
    </recommendedName>
    <alternativeName>
        <fullName evidence="15">Reversionless protein 1</fullName>
    </alternativeName>
</protein>
<feature type="domain" description="BRCT" evidence="17">
    <location>
        <begin position="81"/>
        <end position="169"/>
    </location>
</feature>
<evidence type="ECO:0000259" key="17">
    <source>
        <dbReference type="PROSITE" id="PS50172"/>
    </source>
</evidence>
<dbReference type="GO" id="GO:0006281">
    <property type="term" value="P:DNA repair"/>
    <property type="evidence" value="ECO:0007669"/>
    <property type="project" value="UniProtKB-KW"/>
</dbReference>
<dbReference type="Pfam" id="PF16727">
    <property type="entry name" value="REV1_C"/>
    <property type="match status" value="1"/>
</dbReference>
<keyword evidence="5" id="KW-0237">DNA synthesis</keyword>
<keyword evidence="12" id="KW-0234">DNA repair</keyword>
<dbReference type="Pfam" id="PF11799">
    <property type="entry name" value="IMS_C"/>
    <property type="match status" value="1"/>
</dbReference>
<dbReference type="FunFam" id="3.30.1490.100:FF:000001">
    <property type="entry name" value="DNA repair protein REV1"/>
    <property type="match status" value="1"/>
</dbReference>
<dbReference type="Gene3D" id="3.30.70.270">
    <property type="match status" value="1"/>
</dbReference>
<keyword evidence="9" id="KW-0227">DNA damage</keyword>
<feature type="region of interest" description="Disordered" evidence="16">
    <location>
        <begin position="909"/>
        <end position="1003"/>
    </location>
</feature>
<keyword evidence="6" id="KW-0808">Transferase</keyword>
<keyword evidence="11" id="KW-0238">DNA-binding</keyword>
<dbReference type="InterPro" id="IPR038401">
    <property type="entry name" value="Rev1_C_sf"/>
</dbReference>
<evidence type="ECO:0000256" key="4">
    <source>
        <dbReference type="ARBA" id="ARBA00020399"/>
    </source>
</evidence>
<dbReference type="GO" id="GO:0003887">
    <property type="term" value="F:DNA-directed DNA polymerase activity"/>
    <property type="evidence" value="ECO:0007669"/>
    <property type="project" value="InterPro"/>
</dbReference>
<dbReference type="InterPro" id="IPR025527">
    <property type="entry name" value="HUWE1/Rev1_UBM"/>
</dbReference>
<dbReference type="InterPro" id="IPR036420">
    <property type="entry name" value="BRCT_dom_sf"/>
</dbReference>
<dbReference type="InterPro" id="IPR017961">
    <property type="entry name" value="DNA_pol_Y-fam_little_finger"/>
</dbReference>
<evidence type="ECO:0000256" key="16">
    <source>
        <dbReference type="SAM" id="MobiDB-lite"/>
    </source>
</evidence>
<dbReference type="Gene3D" id="1.20.58.1280">
    <property type="entry name" value="DNA repair protein Rev1, C-terminal domain"/>
    <property type="match status" value="1"/>
</dbReference>
<comment type="function">
    <text evidence="14">Deoxycytidyl transferase involved in DNA repair. Transfers a dCMP residue from dCTP to the 3'-end of a DNA primer in a template-dependent reaction. May assist in the first step in the bypass of abasic lesions by the insertion of a nucleotide opposite the lesion. Required for normal induction of mutations by physical and chemical agents. Involved in mitochondrial DNA mutagenesis.</text>
</comment>
<keyword evidence="13" id="KW-0539">Nucleus</keyword>
<evidence type="ECO:0000256" key="15">
    <source>
        <dbReference type="ARBA" id="ARBA00081902"/>
    </source>
</evidence>
<evidence type="ECO:0000256" key="5">
    <source>
        <dbReference type="ARBA" id="ARBA00022634"/>
    </source>
</evidence>
<keyword evidence="10" id="KW-0460">Magnesium</keyword>
<feature type="compositionally biased region" description="Polar residues" evidence="16">
    <location>
        <begin position="212"/>
        <end position="221"/>
    </location>
</feature>
<evidence type="ECO:0000256" key="2">
    <source>
        <dbReference type="ARBA" id="ARBA00004123"/>
    </source>
</evidence>
<feature type="domain" description="UmuC" evidence="18">
    <location>
        <begin position="401"/>
        <end position="599"/>
    </location>
</feature>
<dbReference type="SUPFAM" id="SSF56672">
    <property type="entry name" value="DNA/RNA polymerases"/>
    <property type="match status" value="1"/>
</dbReference>
<dbReference type="EMBL" id="JAPZBS010000002">
    <property type="protein sequence ID" value="KAJ5380918.1"/>
    <property type="molecule type" value="Genomic_DNA"/>
</dbReference>
<sequence>MGSRLDATSSAVRKRIENRSYPLSSSTEDPHSKLNSDIDDFHDEAGEEYEASSFGGFGDYMRRKKIKLQNLDADIRASSGDCPPIFRGVVAHVNGYTQPSLQDLHRLIVSHGGGFLQYLDGKTVATHIIASSLTPKKYEEFRRYRIVKPAWVTESIKATRLLPWHEFRVVDEGHSQKVLKFDDGRFTSQTNTPRVGYRDQSNSSWYNSQLKAMTPTERNPVTSTSAPRTPPSTTRSAPIPGASPKLPSQPSQSDYGDFPSFAALEDDAEEQPAAEEPQHKQTTPVKPTMPTSVNTTPSDTGSRTPRQLQNAQMISPTKQTSPSNPQMTSEEYNAQLLSDPRMKKSSVVNPEFLQQYYRESRLHHLSTWKADLKAQLQAATREKAISGTCQKRSAPGARRYILHVDFDSFFAAVSILKHPELREKPVAIAHGSGSGSEIASCNYVARGRGVKNGMWMKGAMQACPELQVLPYDFPAYEDASRKFYSSVLSIDGIVQSVSIDEALIDVSNQCLEAGGSDGKGVSEGSIYREQAKADEIAQGLRDSIKEKTGCAVSVGIGGNILLAKVALRKAKPAGQFHLKLDAILDFIGNLTVQDLPGVGYSLGSKLEELGVKFVKDAREITKERLCASLGPKTGTKIWEYARGIDKTEVGNEVVRKSVSAEVNWGIRFVNQDQAEDFVKSLCEELGRRLVENLVKGKQLTLKVMRRSMDAPLEPVKHLGHGKCDVFNKSVVIGVATNAPDILGKEAVSMLRSFNFSPGDLRGLGVQMTKLEPLKAGPSATVEGSQRQLNFLKPPSRKSVAANVDPDELESPRKGDSVRIQVDPVLSNSAHKPLNISGSQFIMPTQVKACGSGKASTRTASIGVPVSATAPSCSRAYCCSPLPPQSQLDPETLAALPEDVRNEVLGYYNQQSTTVPDPPPAAPSVPSLPSVPQAGSLKLKRPTSPPKKRRGRPPKSASSSNKSLTQTNFAFPRPSTASGVIATSNRDSVSRQQSPAVEEEPEVSAEFLAALPEDIRQEVLEEQRRARLQRARASATTASRPVSQPQASTSASVNAPPPVEKTLPLPPLPERPVFTSRRLSGLPDLRDAVGAWHSAFAADGPYGEDVEVLCVYLRRVIAEEKDIDKAVSVVRWLMWLVSEDSLSRDGVENQTPPSGQSEQGVVTWQKAIGEMQQSVQTALEVRSLPPVDFD</sequence>
<name>A0A9W9VG40_9EURO</name>
<dbReference type="SUPFAM" id="SSF100879">
    <property type="entry name" value="Lesion bypass DNA polymerase (Y-family), little finger domain"/>
    <property type="match status" value="1"/>
</dbReference>
<dbReference type="GO" id="GO:0005634">
    <property type="term" value="C:nucleus"/>
    <property type="evidence" value="ECO:0007669"/>
    <property type="project" value="UniProtKB-SubCell"/>
</dbReference>
<dbReference type="AlphaFoldDB" id="A0A9W9VG40"/>
<dbReference type="GO" id="GO:0003684">
    <property type="term" value="F:damaged DNA binding"/>
    <property type="evidence" value="ECO:0007669"/>
    <property type="project" value="InterPro"/>
</dbReference>
<dbReference type="PROSITE" id="PS50173">
    <property type="entry name" value="UMUC"/>
    <property type="match status" value="1"/>
</dbReference>
<evidence type="ECO:0000256" key="3">
    <source>
        <dbReference type="ARBA" id="ARBA00010945"/>
    </source>
</evidence>
<feature type="compositionally biased region" description="Pro residues" evidence="16">
    <location>
        <begin position="1054"/>
        <end position="1069"/>
    </location>
</feature>
<dbReference type="FunFam" id="3.40.50.10190:FF:000011">
    <property type="entry name" value="DNA repair protein REV1"/>
    <property type="match status" value="1"/>
</dbReference>
<evidence type="ECO:0000256" key="8">
    <source>
        <dbReference type="ARBA" id="ARBA00022723"/>
    </source>
</evidence>
<feature type="region of interest" description="Disordered" evidence="16">
    <location>
        <begin position="793"/>
        <end position="815"/>
    </location>
</feature>
<dbReference type="Gene3D" id="3.30.1490.100">
    <property type="entry name" value="DNA polymerase, Y-family, little finger domain"/>
    <property type="match status" value="1"/>
</dbReference>
<gene>
    <name evidence="19" type="ORF">N7496_003346</name>
</gene>
<dbReference type="InterPro" id="IPR053848">
    <property type="entry name" value="IMS_HHH_1"/>
</dbReference>
<evidence type="ECO:0000256" key="1">
    <source>
        <dbReference type="ARBA" id="ARBA00001946"/>
    </source>
</evidence>
<evidence type="ECO:0000256" key="6">
    <source>
        <dbReference type="ARBA" id="ARBA00022679"/>
    </source>
</evidence>
<feature type="region of interest" description="Disordered" evidence="16">
    <location>
        <begin position="185"/>
        <end position="204"/>
    </location>
</feature>
<dbReference type="GO" id="GO:0046872">
    <property type="term" value="F:metal ion binding"/>
    <property type="evidence" value="ECO:0007669"/>
    <property type="project" value="UniProtKB-KW"/>
</dbReference>